<evidence type="ECO:0000259" key="2">
    <source>
        <dbReference type="PROSITE" id="PS51736"/>
    </source>
</evidence>
<comment type="caution">
    <text evidence="4">The sequence shown here is derived from an EMBL/GenBank/DDBJ whole genome shotgun (WGS) entry which is preliminary data.</text>
</comment>
<dbReference type="GO" id="GO:0000150">
    <property type="term" value="F:DNA strand exchange activity"/>
    <property type="evidence" value="ECO:0007669"/>
    <property type="project" value="InterPro"/>
</dbReference>
<feature type="domain" description="Resolvase/invertase-type recombinase catalytic" evidence="2">
    <location>
        <begin position="3"/>
        <end position="151"/>
    </location>
</feature>
<organism evidence="4 5">
    <name type="scientific">Intestinimonas massiliensis</name>
    <name type="common">ex Afouda et al. 2020</name>
    <dbReference type="NCBI Taxonomy" id="1673721"/>
    <lineage>
        <taxon>Bacteria</taxon>
        <taxon>Bacillati</taxon>
        <taxon>Bacillota</taxon>
        <taxon>Clostridia</taxon>
        <taxon>Eubacteriales</taxon>
        <taxon>Intestinimonas</taxon>
    </lineage>
</organism>
<dbReference type="PANTHER" id="PTHR30461">
    <property type="entry name" value="DNA-INVERTASE FROM LAMBDOID PROPHAGE"/>
    <property type="match status" value="1"/>
</dbReference>
<evidence type="ECO:0000313" key="5">
    <source>
        <dbReference type="Proteomes" id="UP001204562"/>
    </source>
</evidence>
<dbReference type="Gene3D" id="3.40.50.1390">
    <property type="entry name" value="Resolvase, N-terminal catalytic domain"/>
    <property type="match status" value="1"/>
</dbReference>
<dbReference type="SMART" id="SM00857">
    <property type="entry name" value="Resolvase"/>
    <property type="match status" value="1"/>
</dbReference>
<dbReference type="Proteomes" id="UP001204562">
    <property type="component" value="Unassembled WGS sequence"/>
</dbReference>
<dbReference type="PROSITE" id="PS51736">
    <property type="entry name" value="RECOMBINASES_3"/>
    <property type="match status" value="1"/>
</dbReference>
<dbReference type="Pfam" id="PF00239">
    <property type="entry name" value="Resolvase"/>
    <property type="match status" value="1"/>
</dbReference>
<dbReference type="InterPro" id="IPR011109">
    <property type="entry name" value="DNA_bind_recombinase_dom"/>
</dbReference>
<dbReference type="InterPro" id="IPR038109">
    <property type="entry name" value="DNA_bind_recomb_sf"/>
</dbReference>
<dbReference type="RefSeq" id="WP_256304803.1">
    <property type="nucleotide sequence ID" value="NZ_JANFYS010000043.1"/>
</dbReference>
<dbReference type="Gene3D" id="3.90.1750.20">
    <property type="entry name" value="Putative Large Serine Recombinase, Chain B, Domain 2"/>
    <property type="match status" value="1"/>
</dbReference>
<dbReference type="CDD" id="cd00338">
    <property type="entry name" value="Ser_Recombinase"/>
    <property type="match status" value="1"/>
</dbReference>
<dbReference type="Pfam" id="PF07508">
    <property type="entry name" value="Recombinase"/>
    <property type="match status" value="1"/>
</dbReference>
<dbReference type="InterPro" id="IPR050639">
    <property type="entry name" value="SSR_resolvase"/>
</dbReference>
<protein>
    <submittedName>
        <fullName evidence="4">Recombinase family protein</fullName>
    </submittedName>
</protein>
<dbReference type="AlphaFoldDB" id="A0AAW5JVU0"/>
<dbReference type="PANTHER" id="PTHR30461:SF23">
    <property type="entry name" value="DNA RECOMBINASE-RELATED"/>
    <property type="match status" value="1"/>
</dbReference>
<gene>
    <name evidence="4" type="ORF">NE579_14765</name>
</gene>
<proteinExistence type="predicted"/>
<dbReference type="InterPro" id="IPR006119">
    <property type="entry name" value="Resolv_N"/>
</dbReference>
<dbReference type="EMBL" id="JANFYS010000043">
    <property type="protein sequence ID" value="MCQ4771703.1"/>
    <property type="molecule type" value="Genomic_DNA"/>
</dbReference>
<dbReference type="InterPro" id="IPR036162">
    <property type="entry name" value="Resolvase-like_N_sf"/>
</dbReference>
<feature type="domain" description="Recombinase" evidence="3">
    <location>
        <begin position="158"/>
        <end position="284"/>
    </location>
</feature>
<dbReference type="PROSITE" id="PS51737">
    <property type="entry name" value="RECOMBINASE_DNA_BIND"/>
    <property type="match status" value="1"/>
</dbReference>
<evidence type="ECO:0000313" key="4">
    <source>
        <dbReference type="EMBL" id="MCQ4771703.1"/>
    </source>
</evidence>
<reference evidence="4" key="1">
    <citation type="submission" date="2022-06" db="EMBL/GenBank/DDBJ databases">
        <title>Isolation of gut microbiota from human fecal samples.</title>
        <authorList>
            <person name="Pamer E.G."/>
            <person name="Barat B."/>
            <person name="Waligurski E."/>
            <person name="Medina S."/>
            <person name="Paddock L."/>
            <person name="Mostad J."/>
        </authorList>
    </citation>
    <scope>NUCLEOTIDE SEQUENCE</scope>
    <source>
        <strain evidence="4">DFI.9.91</strain>
    </source>
</reference>
<dbReference type="Pfam" id="PF13408">
    <property type="entry name" value="Zn_ribbon_recom"/>
    <property type="match status" value="1"/>
</dbReference>
<accession>A0AAW5JVU0</accession>
<evidence type="ECO:0000256" key="1">
    <source>
        <dbReference type="SAM" id="Coils"/>
    </source>
</evidence>
<sequence length="545" mass="61429">MLQVAAYCRVSTDKEDQANSFEAQQRYFHDYIERQPDWELQGIYADEGISGTSTRKRVEFNKMLHAAEMGQIDLIVTKEVSRFARNTVDALQITRDLLKRKVGVLFLSDNIDTRDDDINLRLAMMSTFAEEESRKTSKRSKWGQMRSMEQGVVFGGSLLGYDVVGGKMSINPEGAEIVRLIFHKYLQERKGCSTIAKELREAGILSSKGNCLWSSATVTKILKNEKYCGDLIQKKTYTPDVLTHEKKYNHGDEPLVELKDHHEPIIDRETWQAVQRELYRRNTAKGSGGHGNRYPLSGKIRCGECGKSFVSRTKKRKDGSSYKRWCCFTATNEGLRRTDGAGNPMGCSVGRQIRDDIAMDILRRSVNAVTLDKKAIISNLTRIVESVLASGEDSGEQELRRLEIELEKLQARNDTIHDRFFDESISKADFQRAKARCEGEINRVQEKITAIKQRQALNTDTQTLKPDIRSAITGIVSGRTANDAFYGHLLQQMTVYQDGRVEVALNLLPAKWTCVLDGLEKYRAKIGAHSASSVPMSVSSPFSSG</sequence>
<feature type="coiled-coil region" evidence="1">
    <location>
        <begin position="392"/>
        <end position="454"/>
    </location>
</feature>
<name>A0AAW5JVU0_9FIRM</name>
<dbReference type="SUPFAM" id="SSF53041">
    <property type="entry name" value="Resolvase-like"/>
    <property type="match status" value="1"/>
</dbReference>
<dbReference type="InterPro" id="IPR025827">
    <property type="entry name" value="Zn_ribbon_recom_dom"/>
</dbReference>
<dbReference type="GO" id="GO:0003677">
    <property type="term" value="F:DNA binding"/>
    <property type="evidence" value="ECO:0007669"/>
    <property type="project" value="InterPro"/>
</dbReference>
<evidence type="ECO:0000259" key="3">
    <source>
        <dbReference type="PROSITE" id="PS51737"/>
    </source>
</evidence>
<keyword evidence="1" id="KW-0175">Coiled coil</keyword>